<dbReference type="InterPro" id="IPR014777">
    <property type="entry name" value="4pyrrole_Mease_sub1"/>
</dbReference>
<keyword evidence="8" id="KW-1185">Reference proteome</keyword>
<keyword evidence="3 7" id="KW-0560">Oxidoreductase</keyword>
<dbReference type="NCBIfam" id="TIGR01470">
    <property type="entry name" value="cysG_Nterm"/>
    <property type="match status" value="1"/>
</dbReference>
<dbReference type="PANTHER" id="PTHR35330">
    <property type="entry name" value="SIROHEME BIOSYNTHESIS PROTEIN MET8"/>
    <property type="match status" value="1"/>
</dbReference>
<dbReference type="GO" id="GO:0019354">
    <property type="term" value="P:siroheme biosynthetic process"/>
    <property type="evidence" value="ECO:0007669"/>
    <property type="project" value="UniProtKB-UniPathway"/>
</dbReference>
<organism evidence="7 8">
    <name type="scientific">Sphingobium scionense</name>
    <dbReference type="NCBI Taxonomy" id="1404341"/>
    <lineage>
        <taxon>Bacteria</taxon>
        <taxon>Pseudomonadati</taxon>
        <taxon>Pseudomonadota</taxon>
        <taxon>Alphaproteobacteria</taxon>
        <taxon>Sphingomonadales</taxon>
        <taxon>Sphingomonadaceae</taxon>
        <taxon>Sphingobium</taxon>
    </lineage>
</organism>
<evidence type="ECO:0000256" key="6">
    <source>
        <dbReference type="ARBA" id="ARBA00047561"/>
    </source>
</evidence>
<dbReference type="InterPro" id="IPR028161">
    <property type="entry name" value="Met8-like"/>
</dbReference>
<sequence length="252" mass="26417">MHSLPVFLRLEGRAVILTGNGEAADAKRRLLERAGARVVGEDDAEARIAIVSDGNAAVVARLHARGVLVNATDKPDLCDFTLPAIVDRDPVLIAIGTGGASAGLAAALRQRIEGLLPSGLGDLAQALFAARGRLRDLWPDAGARRQAIGKALAPGGAIDPLGLGPDVDVWLAKNPEADKAELYLVRLSSADPDDLTVRDARMLALADRVYHDASVASAILDRARADAERIAADGPPERLETGLSLWVSSVAR</sequence>
<dbReference type="EC" id="1.3.1.76" evidence="2"/>
<evidence type="ECO:0000313" key="7">
    <source>
        <dbReference type="EMBL" id="MBB4148804.1"/>
    </source>
</evidence>
<accession>A0A7W6LQT6</accession>
<evidence type="ECO:0000313" key="8">
    <source>
        <dbReference type="Proteomes" id="UP000590524"/>
    </source>
</evidence>
<protein>
    <recommendedName>
        <fullName evidence="2">precorrin-2 dehydrogenase</fullName>
        <ecNumber evidence="2">1.3.1.76</ecNumber>
    </recommendedName>
</protein>
<evidence type="ECO:0000256" key="2">
    <source>
        <dbReference type="ARBA" id="ARBA00012400"/>
    </source>
</evidence>
<gene>
    <name evidence="7" type="ORF">GGQ90_002588</name>
</gene>
<keyword evidence="4" id="KW-0520">NAD</keyword>
<dbReference type="SUPFAM" id="SSF51735">
    <property type="entry name" value="NAD(P)-binding Rossmann-fold domains"/>
    <property type="match status" value="1"/>
</dbReference>
<dbReference type="GO" id="GO:0008168">
    <property type="term" value="F:methyltransferase activity"/>
    <property type="evidence" value="ECO:0007669"/>
    <property type="project" value="UniProtKB-KW"/>
</dbReference>
<evidence type="ECO:0000256" key="1">
    <source>
        <dbReference type="ARBA" id="ARBA00005010"/>
    </source>
</evidence>
<dbReference type="GO" id="GO:0004325">
    <property type="term" value="F:ferrochelatase activity"/>
    <property type="evidence" value="ECO:0007669"/>
    <property type="project" value="InterPro"/>
</dbReference>
<comment type="pathway">
    <text evidence="1">Porphyrin-containing compound metabolism; siroheme biosynthesis; sirohydrochlorin from precorrin-2: step 1/1.</text>
</comment>
<proteinExistence type="predicted"/>
<dbReference type="PANTHER" id="PTHR35330:SF1">
    <property type="entry name" value="SIROHEME BIOSYNTHESIS PROTEIN MET8"/>
    <property type="match status" value="1"/>
</dbReference>
<dbReference type="Pfam" id="PF13241">
    <property type="entry name" value="NAD_binding_7"/>
    <property type="match status" value="1"/>
</dbReference>
<dbReference type="AlphaFoldDB" id="A0A7W6LQT6"/>
<dbReference type="SUPFAM" id="SSF75615">
    <property type="entry name" value="Siroheme synthase middle domains-like"/>
    <property type="match status" value="1"/>
</dbReference>
<dbReference type="EMBL" id="JACIEU010000009">
    <property type="protein sequence ID" value="MBB4148804.1"/>
    <property type="molecule type" value="Genomic_DNA"/>
</dbReference>
<dbReference type="InterPro" id="IPR006367">
    <property type="entry name" value="Sirohaem_synthase_N"/>
</dbReference>
<dbReference type="InterPro" id="IPR035996">
    <property type="entry name" value="4pyrrol_Methylase_sf"/>
</dbReference>
<keyword evidence="5" id="KW-0627">Porphyrin biosynthesis</keyword>
<comment type="catalytic activity">
    <reaction evidence="6">
        <text>precorrin-2 + NAD(+) = sirohydrochlorin + NADH + 2 H(+)</text>
        <dbReference type="Rhea" id="RHEA:15613"/>
        <dbReference type="ChEBI" id="CHEBI:15378"/>
        <dbReference type="ChEBI" id="CHEBI:57540"/>
        <dbReference type="ChEBI" id="CHEBI:57945"/>
        <dbReference type="ChEBI" id="CHEBI:58351"/>
        <dbReference type="ChEBI" id="CHEBI:58827"/>
        <dbReference type="EC" id="1.3.1.76"/>
    </reaction>
</comment>
<dbReference type="GO" id="GO:0043115">
    <property type="term" value="F:precorrin-2 dehydrogenase activity"/>
    <property type="evidence" value="ECO:0007669"/>
    <property type="project" value="UniProtKB-EC"/>
</dbReference>
<evidence type="ECO:0000256" key="5">
    <source>
        <dbReference type="ARBA" id="ARBA00023244"/>
    </source>
</evidence>
<dbReference type="InterPro" id="IPR036291">
    <property type="entry name" value="NAD(P)-bd_dom_sf"/>
</dbReference>
<comment type="caution">
    <text evidence="7">The sequence shown here is derived from an EMBL/GenBank/DDBJ whole genome shotgun (WGS) entry which is preliminary data.</text>
</comment>
<dbReference type="GO" id="GO:0032259">
    <property type="term" value="P:methylation"/>
    <property type="evidence" value="ECO:0007669"/>
    <property type="project" value="UniProtKB-KW"/>
</dbReference>
<keyword evidence="7" id="KW-0456">Lyase</keyword>
<dbReference type="Gene3D" id="3.30.160.110">
    <property type="entry name" value="Siroheme synthase, domain 2"/>
    <property type="match status" value="1"/>
</dbReference>
<evidence type="ECO:0000256" key="3">
    <source>
        <dbReference type="ARBA" id="ARBA00023002"/>
    </source>
</evidence>
<dbReference type="UniPathway" id="UPA00262">
    <property type="reaction ID" value="UER00222"/>
</dbReference>
<keyword evidence="7" id="KW-0808">Transferase</keyword>
<dbReference type="SUPFAM" id="SSF53790">
    <property type="entry name" value="Tetrapyrrole methylase"/>
    <property type="match status" value="1"/>
</dbReference>
<evidence type="ECO:0000256" key="4">
    <source>
        <dbReference type="ARBA" id="ARBA00023027"/>
    </source>
</evidence>
<dbReference type="Gene3D" id="3.40.1010.10">
    <property type="entry name" value="Cobalt-precorrin-4 Transmethylase, Domain 1"/>
    <property type="match status" value="1"/>
</dbReference>
<name>A0A7W6LQT6_9SPHN</name>
<dbReference type="Proteomes" id="UP000590524">
    <property type="component" value="Unassembled WGS sequence"/>
</dbReference>
<reference evidence="7 8" key="1">
    <citation type="submission" date="2020-08" db="EMBL/GenBank/DDBJ databases">
        <title>Genomic Encyclopedia of Type Strains, Phase IV (KMG-IV): sequencing the most valuable type-strain genomes for metagenomic binning, comparative biology and taxonomic classification.</title>
        <authorList>
            <person name="Goeker M."/>
        </authorList>
    </citation>
    <scope>NUCLEOTIDE SEQUENCE [LARGE SCALE GENOMIC DNA]</scope>
    <source>
        <strain evidence="7 8">DSM 19371</strain>
    </source>
</reference>
<keyword evidence="7" id="KW-0489">Methyltransferase</keyword>
<dbReference type="RefSeq" id="WP_188082469.1">
    <property type="nucleotide sequence ID" value="NZ_JACIEU010000009.1"/>
</dbReference>